<keyword evidence="3" id="KW-1185">Reference proteome</keyword>
<sequence>LIQILVLGVVLEEQIFKEVLVPKAETLLLGDTKRIPLNWTLRLPHSPFGLLTPLNQQAKKRVTVLVGMLDPDYQGEIGLVLHNGGKEEFVWNRRDPLECLLLSIIMPYD</sequence>
<feature type="domain" description="dUTPase-like" evidence="1">
    <location>
        <begin position="20"/>
        <end position="95"/>
    </location>
</feature>
<dbReference type="InterPro" id="IPR036157">
    <property type="entry name" value="dUTPase-like_sf"/>
</dbReference>
<organism evidence="2 3">
    <name type="scientific">Equus caballus</name>
    <name type="common">Horse</name>
    <dbReference type="NCBI Taxonomy" id="9796"/>
    <lineage>
        <taxon>Eukaryota</taxon>
        <taxon>Metazoa</taxon>
        <taxon>Chordata</taxon>
        <taxon>Craniata</taxon>
        <taxon>Vertebrata</taxon>
        <taxon>Euteleostomi</taxon>
        <taxon>Mammalia</taxon>
        <taxon>Eutheria</taxon>
        <taxon>Laurasiatheria</taxon>
        <taxon>Perissodactyla</taxon>
        <taxon>Equidae</taxon>
        <taxon>Equus</taxon>
    </lineage>
</organism>
<dbReference type="InterPro" id="IPR029054">
    <property type="entry name" value="dUTPase-like"/>
</dbReference>
<reference evidence="2" key="2">
    <citation type="submission" date="2025-08" db="UniProtKB">
        <authorList>
            <consortium name="Ensembl"/>
        </authorList>
    </citation>
    <scope>IDENTIFICATION</scope>
    <source>
        <strain evidence="2">Thoroughbred</strain>
    </source>
</reference>
<proteinExistence type="predicted"/>
<dbReference type="Ensembl" id="ENSECAT00000084035.1">
    <property type="protein sequence ID" value="ENSECAP00000062855.1"/>
    <property type="gene ID" value="ENSECAG00000054928.1"/>
</dbReference>
<reference evidence="2" key="3">
    <citation type="submission" date="2025-09" db="UniProtKB">
        <authorList>
            <consortium name="Ensembl"/>
        </authorList>
    </citation>
    <scope>IDENTIFICATION</scope>
    <source>
        <strain evidence="2">Thoroughbred</strain>
    </source>
</reference>
<dbReference type="Gene3D" id="2.70.40.10">
    <property type="match status" value="1"/>
</dbReference>
<evidence type="ECO:0000259" key="1">
    <source>
        <dbReference type="Pfam" id="PF00692"/>
    </source>
</evidence>
<dbReference type="AlphaFoldDB" id="A0A9L0RJZ5"/>
<dbReference type="Pfam" id="PF00692">
    <property type="entry name" value="dUTPase"/>
    <property type="match status" value="1"/>
</dbReference>
<dbReference type="Proteomes" id="UP000002281">
    <property type="component" value="Chromosome 13"/>
</dbReference>
<evidence type="ECO:0000313" key="3">
    <source>
        <dbReference type="Proteomes" id="UP000002281"/>
    </source>
</evidence>
<dbReference type="SUPFAM" id="SSF51283">
    <property type="entry name" value="dUTPase-like"/>
    <property type="match status" value="1"/>
</dbReference>
<evidence type="ECO:0000313" key="2">
    <source>
        <dbReference type="Ensembl" id="ENSECAP00000062855.1"/>
    </source>
</evidence>
<accession>A0A9L0RJZ5</accession>
<reference evidence="2 3" key="1">
    <citation type="journal article" date="2009" name="Science">
        <title>Genome sequence, comparative analysis, and population genetics of the domestic horse.</title>
        <authorList>
            <consortium name="Broad Institute Genome Sequencing Platform"/>
            <consortium name="Broad Institute Whole Genome Assembly Team"/>
            <person name="Wade C.M."/>
            <person name="Giulotto E."/>
            <person name="Sigurdsson S."/>
            <person name="Zoli M."/>
            <person name="Gnerre S."/>
            <person name="Imsland F."/>
            <person name="Lear T.L."/>
            <person name="Adelson D.L."/>
            <person name="Bailey E."/>
            <person name="Bellone R.R."/>
            <person name="Bloecker H."/>
            <person name="Distl O."/>
            <person name="Edgar R.C."/>
            <person name="Garber M."/>
            <person name="Leeb T."/>
            <person name="Mauceli E."/>
            <person name="MacLeod J.N."/>
            <person name="Penedo M.C.T."/>
            <person name="Raison J.M."/>
            <person name="Sharpe T."/>
            <person name="Vogel J."/>
            <person name="Andersson L."/>
            <person name="Antczak D.F."/>
            <person name="Biagi T."/>
            <person name="Binns M.M."/>
            <person name="Chowdhary B.P."/>
            <person name="Coleman S.J."/>
            <person name="Della Valle G."/>
            <person name="Fryc S."/>
            <person name="Guerin G."/>
            <person name="Hasegawa T."/>
            <person name="Hill E.W."/>
            <person name="Jurka J."/>
            <person name="Kiialainen A."/>
            <person name="Lindgren G."/>
            <person name="Liu J."/>
            <person name="Magnani E."/>
            <person name="Mickelson J.R."/>
            <person name="Murray J."/>
            <person name="Nergadze S.G."/>
            <person name="Onofrio R."/>
            <person name="Pedroni S."/>
            <person name="Piras M.F."/>
            <person name="Raudsepp T."/>
            <person name="Rocchi M."/>
            <person name="Roeed K.H."/>
            <person name="Ryder O.A."/>
            <person name="Searle S."/>
            <person name="Skow L."/>
            <person name="Swinburne J.E."/>
            <person name="Syvaenen A.C."/>
            <person name="Tozaki T."/>
            <person name="Valberg S.J."/>
            <person name="Vaudin M."/>
            <person name="White J.R."/>
            <person name="Zody M.C."/>
            <person name="Lander E.S."/>
            <person name="Lindblad-Toh K."/>
        </authorList>
    </citation>
    <scope>NUCLEOTIDE SEQUENCE [LARGE SCALE GENOMIC DNA]</scope>
    <source>
        <strain evidence="2 3">Thoroughbred</strain>
    </source>
</reference>
<protein>
    <recommendedName>
        <fullName evidence="1">dUTPase-like domain-containing protein</fullName>
    </recommendedName>
</protein>
<name>A0A9L0RJZ5_HORSE</name>
<dbReference type="GeneTree" id="ENSGT00960000187632"/>